<evidence type="ECO:0000256" key="2">
    <source>
        <dbReference type="SAM" id="SignalP"/>
    </source>
</evidence>
<feature type="region of interest" description="Disordered" evidence="1">
    <location>
        <begin position="33"/>
        <end position="94"/>
    </location>
</feature>
<feature type="compositionally biased region" description="Low complexity" evidence="1">
    <location>
        <begin position="72"/>
        <end position="94"/>
    </location>
</feature>
<dbReference type="InterPro" id="IPR006311">
    <property type="entry name" value="TAT_signal"/>
</dbReference>
<evidence type="ECO:0000256" key="1">
    <source>
        <dbReference type="SAM" id="MobiDB-lite"/>
    </source>
</evidence>
<evidence type="ECO:0000313" key="4">
    <source>
        <dbReference type="Proteomes" id="UP000636661"/>
    </source>
</evidence>
<feature type="signal peptide" evidence="2">
    <location>
        <begin position="1"/>
        <end position="29"/>
    </location>
</feature>
<keyword evidence="2" id="KW-0732">Signal</keyword>
<sequence length="111" mass="11423">MTSTPRFVATARRAVLVALLVLAALFGAAAGTAAPAGAEPRPVAPAAPDPDLTEAEGAVPHRADRRHRRALRPPAAALRPGRRPAATQPAAPPLLTAHPAVRAVRCVVLRC</sequence>
<evidence type="ECO:0008006" key="5">
    <source>
        <dbReference type="Google" id="ProtNLM"/>
    </source>
</evidence>
<gene>
    <name evidence="3" type="ORF">GCM10010274_07600</name>
</gene>
<evidence type="ECO:0000313" key="3">
    <source>
        <dbReference type="EMBL" id="GGU23642.1"/>
    </source>
</evidence>
<organism evidence="3 4">
    <name type="scientific">Streptomyces lavendofoliae</name>
    <dbReference type="NCBI Taxonomy" id="67314"/>
    <lineage>
        <taxon>Bacteria</taxon>
        <taxon>Bacillati</taxon>
        <taxon>Actinomycetota</taxon>
        <taxon>Actinomycetes</taxon>
        <taxon>Kitasatosporales</taxon>
        <taxon>Streptomycetaceae</taxon>
        <taxon>Streptomyces</taxon>
    </lineage>
</organism>
<comment type="caution">
    <text evidence="3">The sequence shown here is derived from an EMBL/GenBank/DDBJ whole genome shotgun (WGS) entry which is preliminary data.</text>
</comment>
<dbReference type="EMBL" id="BMTP01000002">
    <property type="protein sequence ID" value="GGU23642.1"/>
    <property type="molecule type" value="Genomic_DNA"/>
</dbReference>
<reference evidence="3" key="2">
    <citation type="submission" date="2020-09" db="EMBL/GenBank/DDBJ databases">
        <authorList>
            <person name="Sun Q."/>
            <person name="Ohkuma M."/>
        </authorList>
    </citation>
    <scope>NUCLEOTIDE SEQUENCE</scope>
    <source>
        <strain evidence="3">JCM 4391</strain>
    </source>
</reference>
<accession>A0A918M2L8</accession>
<feature type="chain" id="PRO_5039402543" description="Secreted protein" evidence="2">
    <location>
        <begin position="30"/>
        <end position="111"/>
    </location>
</feature>
<name>A0A918M2L8_9ACTN</name>
<dbReference type="Proteomes" id="UP000636661">
    <property type="component" value="Unassembled WGS sequence"/>
</dbReference>
<dbReference type="RefSeq" id="WP_189548992.1">
    <property type="nucleotide sequence ID" value="NZ_BMTP01000002.1"/>
</dbReference>
<protein>
    <recommendedName>
        <fullName evidence="5">Secreted protein</fullName>
    </recommendedName>
</protein>
<dbReference type="AlphaFoldDB" id="A0A918M2L8"/>
<proteinExistence type="predicted"/>
<reference evidence="3" key="1">
    <citation type="journal article" date="2014" name="Int. J. Syst. Evol. Microbiol.">
        <title>Complete genome sequence of Corynebacterium casei LMG S-19264T (=DSM 44701T), isolated from a smear-ripened cheese.</title>
        <authorList>
            <consortium name="US DOE Joint Genome Institute (JGI-PGF)"/>
            <person name="Walter F."/>
            <person name="Albersmeier A."/>
            <person name="Kalinowski J."/>
            <person name="Ruckert C."/>
        </authorList>
    </citation>
    <scope>NUCLEOTIDE SEQUENCE</scope>
    <source>
        <strain evidence="3">JCM 4391</strain>
    </source>
</reference>
<dbReference type="PROSITE" id="PS51318">
    <property type="entry name" value="TAT"/>
    <property type="match status" value="1"/>
</dbReference>
<keyword evidence="4" id="KW-1185">Reference proteome</keyword>